<gene>
    <name evidence="2" type="ORF">GCM10011611_30360</name>
</gene>
<comment type="caution">
    <text evidence="2">The sequence shown here is derived from an EMBL/GenBank/DDBJ whole genome shotgun (WGS) entry which is preliminary data.</text>
</comment>
<sequence>MMTLPLVWSHAGPPMLAAFLASLVEFVEALTIVLAVGTVRGWRPALSGAALGVAALVLLVAVLGPGLSAIPLHYLQLAVGVLLLLFGARWLRKAILRGAGRIALHDETLAFAKESAALEGAADFAALMTAFKAVLLEGLEVVFIVIAVGAAGGMLVPASIGAGIAGLVVLVLGVVVHRPLARVPENALKFTVGAMILSFGLFWTGEGLGLDWPGEDWSIPVMILAWLALGLLLVQIVKPRARAVVRP</sequence>
<feature type="transmembrane region" description="Helical" evidence="1">
    <location>
        <begin position="73"/>
        <end position="91"/>
    </location>
</feature>
<dbReference type="Pfam" id="PF16955">
    <property type="entry name" value="OFeT_1"/>
    <property type="match status" value="1"/>
</dbReference>
<dbReference type="Proteomes" id="UP000646365">
    <property type="component" value="Unassembled WGS sequence"/>
</dbReference>
<protein>
    <recommendedName>
        <fullName evidence="4">GDT1 family protein</fullName>
    </recommendedName>
</protein>
<evidence type="ECO:0000313" key="2">
    <source>
        <dbReference type="EMBL" id="GGF22213.1"/>
    </source>
</evidence>
<dbReference type="EMBL" id="BMJQ01000007">
    <property type="protein sequence ID" value="GGF22213.1"/>
    <property type="molecule type" value="Genomic_DNA"/>
</dbReference>
<organism evidence="2 3">
    <name type="scientific">Aliidongia dinghuensis</name>
    <dbReference type="NCBI Taxonomy" id="1867774"/>
    <lineage>
        <taxon>Bacteria</taxon>
        <taxon>Pseudomonadati</taxon>
        <taxon>Pseudomonadota</taxon>
        <taxon>Alphaproteobacteria</taxon>
        <taxon>Rhodospirillales</taxon>
        <taxon>Dongiaceae</taxon>
        <taxon>Aliidongia</taxon>
    </lineage>
</organism>
<evidence type="ECO:0000313" key="3">
    <source>
        <dbReference type="Proteomes" id="UP000646365"/>
    </source>
</evidence>
<feature type="transmembrane region" description="Helical" evidence="1">
    <location>
        <begin position="158"/>
        <end position="176"/>
    </location>
</feature>
<accession>A0A8J2YVL6</accession>
<evidence type="ECO:0000256" key="1">
    <source>
        <dbReference type="SAM" id="Phobius"/>
    </source>
</evidence>
<evidence type="ECO:0008006" key="4">
    <source>
        <dbReference type="Google" id="ProtNLM"/>
    </source>
</evidence>
<feature type="transmembrane region" description="Helical" evidence="1">
    <location>
        <begin position="15"/>
        <end position="36"/>
    </location>
</feature>
<keyword evidence="1" id="KW-1133">Transmembrane helix</keyword>
<keyword evidence="3" id="KW-1185">Reference proteome</keyword>
<feature type="transmembrane region" description="Helical" evidence="1">
    <location>
        <begin position="48"/>
        <end position="67"/>
    </location>
</feature>
<proteinExistence type="predicted"/>
<feature type="transmembrane region" description="Helical" evidence="1">
    <location>
        <begin position="134"/>
        <end position="152"/>
    </location>
</feature>
<dbReference type="AlphaFoldDB" id="A0A8J2YVL6"/>
<reference evidence="2" key="1">
    <citation type="journal article" date="2014" name="Int. J. Syst. Evol. Microbiol.">
        <title>Complete genome sequence of Corynebacterium casei LMG S-19264T (=DSM 44701T), isolated from a smear-ripened cheese.</title>
        <authorList>
            <consortium name="US DOE Joint Genome Institute (JGI-PGF)"/>
            <person name="Walter F."/>
            <person name="Albersmeier A."/>
            <person name="Kalinowski J."/>
            <person name="Ruckert C."/>
        </authorList>
    </citation>
    <scope>NUCLEOTIDE SEQUENCE</scope>
    <source>
        <strain evidence="2">CGMCC 1.15725</strain>
    </source>
</reference>
<dbReference type="RefSeq" id="WP_189047178.1">
    <property type="nucleotide sequence ID" value="NZ_BMJQ01000007.1"/>
</dbReference>
<feature type="transmembrane region" description="Helical" evidence="1">
    <location>
        <begin position="188"/>
        <end position="205"/>
    </location>
</feature>
<feature type="transmembrane region" description="Helical" evidence="1">
    <location>
        <begin position="217"/>
        <end position="237"/>
    </location>
</feature>
<reference evidence="2" key="2">
    <citation type="submission" date="2020-09" db="EMBL/GenBank/DDBJ databases">
        <authorList>
            <person name="Sun Q."/>
            <person name="Zhou Y."/>
        </authorList>
    </citation>
    <scope>NUCLEOTIDE SEQUENCE</scope>
    <source>
        <strain evidence="2">CGMCC 1.15725</strain>
    </source>
</reference>
<dbReference type="InterPro" id="IPR031594">
    <property type="entry name" value="OFeT_1"/>
</dbReference>
<keyword evidence="1" id="KW-0812">Transmembrane</keyword>
<name>A0A8J2YVL6_9PROT</name>
<keyword evidence="1" id="KW-0472">Membrane</keyword>